<sequence length="621" mass="66703">MSLRTRQARWFELLTQRAELPRAVDCLAHTGAVELETRSEGEAEPAVAGLEEGLEEYRQLQARYGDYFPPAEERRPDEHPGVPEEVFRDALDRVRAWANDADAAVQRLEAIAAEEAELARVADFLGGLGDADLPLGALAREGESVVSTVFLLPAALEEGMESLPPGVMTRRVPGSEATYLLAVGPADEVDTLYRRITRERGQRLRLPREPGDTPAEARQTVAHRRAELASEAADLRRRLDRLARQHGLAGAVGEIERLLWFIRTVDAVPVSENFAWLTGWTSEEAADLQAALAEAGVEGVVRLTDPPPGVQPPQVFHNPAWARPFEIFARLLGTPDRNEADPSRLLAVLVPLLFGYMFGDLGQGAVLAALGFGLRRRYPAAGILIPAGVASMAFGALYGSVFALEILPPLWLRPMDEPLTILLVPLVGGIVILLLGLLLNGVEAFWAGRVGLWWRQEAGVLVGYLGLMAGLLHPAGFAVAGAGLVWYLWGAWSRGGGEGRLATLGADAGRLLESAFQLVINTLSFARVGAFALAHSGLALAVESLAHGAGFIGAAIILVAGNVVILALEGLVVSIQITRLMLFEFFVRFLHGGGRPFRPLAASRSSGGGDSTKTDPERSST</sequence>
<evidence type="ECO:0000256" key="1">
    <source>
        <dbReference type="ARBA" id="ARBA00004141"/>
    </source>
</evidence>
<dbReference type="AlphaFoldDB" id="A0A1I1NJA5"/>
<feature type="transmembrane region" description="Helical" evidence="9">
    <location>
        <begin position="419"/>
        <end position="439"/>
    </location>
</feature>
<dbReference type="GO" id="GO:0046961">
    <property type="term" value="F:proton-transporting ATPase activity, rotational mechanism"/>
    <property type="evidence" value="ECO:0007669"/>
    <property type="project" value="InterPro"/>
</dbReference>
<evidence type="ECO:0000256" key="5">
    <source>
        <dbReference type="ARBA" id="ARBA00022989"/>
    </source>
</evidence>
<keyword evidence="4 9" id="KW-0812">Transmembrane</keyword>
<feature type="compositionally biased region" description="Basic and acidic residues" evidence="8">
    <location>
        <begin position="612"/>
        <end position="621"/>
    </location>
</feature>
<keyword evidence="6" id="KW-0406">Ion transport</keyword>
<evidence type="ECO:0000256" key="8">
    <source>
        <dbReference type="SAM" id="MobiDB-lite"/>
    </source>
</evidence>
<feature type="transmembrane region" description="Helical" evidence="9">
    <location>
        <begin position="345"/>
        <end position="372"/>
    </location>
</feature>
<evidence type="ECO:0000256" key="6">
    <source>
        <dbReference type="ARBA" id="ARBA00023065"/>
    </source>
</evidence>
<comment type="subcellular location">
    <subcellularLocation>
        <location evidence="1">Membrane</location>
        <topology evidence="1">Multi-pass membrane protein</topology>
    </subcellularLocation>
</comment>
<dbReference type="GO" id="GO:0033179">
    <property type="term" value="C:proton-transporting V-type ATPase, V0 domain"/>
    <property type="evidence" value="ECO:0007669"/>
    <property type="project" value="InterPro"/>
</dbReference>
<dbReference type="Proteomes" id="UP000198611">
    <property type="component" value="Unassembled WGS sequence"/>
</dbReference>
<feature type="transmembrane region" description="Helical" evidence="9">
    <location>
        <begin position="384"/>
        <end position="407"/>
    </location>
</feature>
<evidence type="ECO:0000313" key="10">
    <source>
        <dbReference type="EMBL" id="SFC97627.1"/>
    </source>
</evidence>
<evidence type="ECO:0000256" key="4">
    <source>
        <dbReference type="ARBA" id="ARBA00022692"/>
    </source>
</evidence>
<dbReference type="GO" id="GO:0016471">
    <property type="term" value="C:vacuolar proton-transporting V-type ATPase complex"/>
    <property type="evidence" value="ECO:0007669"/>
    <property type="project" value="TreeGrafter"/>
</dbReference>
<feature type="region of interest" description="Disordered" evidence="8">
    <location>
        <begin position="600"/>
        <end position="621"/>
    </location>
</feature>
<dbReference type="PANTHER" id="PTHR11629:SF63">
    <property type="entry name" value="V-TYPE PROTON ATPASE SUBUNIT A"/>
    <property type="match status" value="1"/>
</dbReference>
<name>A0A1I1NJA5_9GAMM</name>
<evidence type="ECO:0000313" key="11">
    <source>
        <dbReference type="Proteomes" id="UP000198611"/>
    </source>
</evidence>
<organism evidence="10 11">
    <name type="scientific">Thiohalospira halophila DSM 15071</name>
    <dbReference type="NCBI Taxonomy" id="1123397"/>
    <lineage>
        <taxon>Bacteria</taxon>
        <taxon>Pseudomonadati</taxon>
        <taxon>Pseudomonadota</taxon>
        <taxon>Gammaproteobacteria</taxon>
        <taxon>Thiohalospirales</taxon>
        <taxon>Thiohalospiraceae</taxon>
        <taxon>Thiohalospira</taxon>
    </lineage>
</organism>
<evidence type="ECO:0000256" key="9">
    <source>
        <dbReference type="SAM" id="Phobius"/>
    </source>
</evidence>
<dbReference type="STRING" id="1123397.SAMN05660831_00302"/>
<feature type="transmembrane region" description="Helical" evidence="9">
    <location>
        <begin position="460"/>
        <end position="489"/>
    </location>
</feature>
<dbReference type="InterPro" id="IPR002490">
    <property type="entry name" value="V-ATPase_116kDa_su"/>
</dbReference>
<evidence type="ECO:0000256" key="7">
    <source>
        <dbReference type="ARBA" id="ARBA00023136"/>
    </source>
</evidence>
<dbReference type="PANTHER" id="PTHR11629">
    <property type="entry name" value="VACUOLAR PROTON ATPASES"/>
    <property type="match status" value="1"/>
</dbReference>
<dbReference type="GO" id="GO:0007035">
    <property type="term" value="P:vacuolar acidification"/>
    <property type="evidence" value="ECO:0007669"/>
    <property type="project" value="TreeGrafter"/>
</dbReference>
<keyword evidence="5 9" id="KW-1133">Transmembrane helix</keyword>
<dbReference type="EMBL" id="FOMJ01000001">
    <property type="protein sequence ID" value="SFC97627.1"/>
    <property type="molecule type" value="Genomic_DNA"/>
</dbReference>
<protein>
    <submittedName>
        <fullName evidence="10">V/A-type H+-transporting ATPase subunit I</fullName>
    </submittedName>
</protein>
<proteinExistence type="inferred from homology"/>
<evidence type="ECO:0000256" key="2">
    <source>
        <dbReference type="ARBA" id="ARBA00009904"/>
    </source>
</evidence>
<dbReference type="RefSeq" id="WP_093426979.1">
    <property type="nucleotide sequence ID" value="NZ_FOMJ01000001.1"/>
</dbReference>
<keyword evidence="11" id="KW-1185">Reference proteome</keyword>
<gene>
    <name evidence="10" type="ORF">SAMN05660831_00302</name>
</gene>
<keyword evidence="7 9" id="KW-0472">Membrane</keyword>
<accession>A0A1I1NJA5</accession>
<evidence type="ECO:0000256" key="3">
    <source>
        <dbReference type="ARBA" id="ARBA00022448"/>
    </source>
</evidence>
<dbReference type="GO" id="GO:0051117">
    <property type="term" value="F:ATPase binding"/>
    <property type="evidence" value="ECO:0007669"/>
    <property type="project" value="TreeGrafter"/>
</dbReference>
<reference evidence="10 11" key="1">
    <citation type="submission" date="2016-10" db="EMBL/GenBank/DDBJ databases">
        <authorList>
            <person name="de Groot N.N."/>
        </authorList>
    </citation>
    <scope>NUCLEOTIDE SEQUENCE [LARGE SCALE GENOMIC DNA]</scope>
    <source>
        <strain evidence="10 11">HL3</strain>
    </source>
</reference>
<dbReference type="OrthoDB" id="9803814at2"/>
<feature type="transmembrane region" description="Helical" evidence="9">
    <location>
        <begin position="545"/>
        <end position="565"/>
    </location>
</feature>
<comment type="similarity">
    <text evidence="2">Belongs to the V-ATPase 116 kDa subunit family.</text>
</comment>
<keyword evidence="3" id="KW-0813">Transport</keyword>